<dbReference type="InterPro" id="IPR026444">
    <property type="entry name" value="Secre_tail"/>
</dbReference>
<evidence type="ECO:0000313" key="2">
    <source>
        <dbReference type="Proteomes" id="UP000284379"/>
    </source>
</evidence>
<accession>A0A413VR11</accession>
<dbReference type="AlphaFoldDB" id="A0A413VR11"/>
<dbReference type="InterPro" id="IPR012334">
    <property type="entry name" value="Pectin_lyas_fold"/>
</dbReference>
<dbReference type="InterPro" id="IPR011050">
    <property type="entry name" value="Pectin_lyase_fold/virulence"/>
</dbReference>
<dbReference type="Gene3D" id="2.160.20.10">
    <property type="entry name" value="Single-stranded right-handed beta-helix, Pectin lyase-like"/>
    <property type="match status" value="1"/>
</dbReference>
<organism evidence="1 2">
    <name type="scientific">Bacteroides nordii</name>
    <dbReference type="NCBI Taxonomy" id="291645"/>
    <lineage>
        <taxon>Bacteria</taxon>
        <taxon>Pseudomonadati</taxon>
        <taxon>Bacteroidota</taxon>
        <taxon>Bacteroidia</taxon>
        <taxon>Bacteroidales</taxon>
        <taxon>Bacteroidaceae</taxon>
        <taxon>Bacteroides</taxon>
    </lineage>
</organism>
<gene>
    <name evidence="1" type="ORF">DW888_09220</name>
</gene>
<dbReference type="NCBIfam" id="TIGR04183">
    <property type="entry name" value="Por_Secre_tail"/>
    <property type="match status" value="1"/>
</dbReference>
<comment type="caution">
    <text evidence="1">The sequence shown here is derived from an EMBL/GenBank/DDBJ whole genome shotgun (WGS) entry which is preliminary data.</text>
</comment>
<proteinExistence type="predicted"/>
<dbReference type="RefSeq" id="WP_002561998.1">
    <property type="nucleotide sequence ID" value="NZ_CABJFV010000005.1"/>
</dbReference>
<dbReference type="Proteomes" id="UP000284379">
    <property type="component" value="Unassembled WGS sequence"/>
</dbReference>
<evidence type="ECO:0000313" key="1">
    <source>
        <dbReference type="EMBL" id="RHB36001.1"/>
    </source>
</evidence>
<protein>
    <submittedName>
        <fullName evidence="1">T9SS C-terminal target domain-containing protein</fullName>
    </submittedName>
</protein>
<dbReference type="SUPFAM" id="SSF51126">
    <property type="entry name" value="Pectin lyase-like"/>
    <property type="match status" value="1"/>
</dbReference>
<dbReference type="EMBL" id="QSGO01000005">
    <property type="protein sequence ID" value="RHB36001.1"/>
    <property type="molecule type" value="Genomic_DNA"/>
</dbReference>
<sequence>MKNLFYSMVLALCWQSNLSAQETFYVSSSGSDDNPGTKEQPWYSLNADNWTDGCTIIVLDEIYLDPVIDVSKEATIKEVTIKGGSPEAAIMGVNDDEFNDGEMNVSSFFDLKRVKLNLEDITLKNLHRDGGTGSGGMIYVDPYSELNLNNVVVRNGVVTTGVNCRGGAICSEGKLVVKNTIFEGCKAYQGGAVCLRESENPIYARFEDCIFRNNETGDGVAENGSGAAGGALYIEGMEMDITFDKCYFDSNVATNTARNATGGGIRLFLNEECDANVTFMNCTVSNNKSVGASGFMHWARCEQGNVNLKFVNNVFYKNRTEGPQANLITSQKPAPTVGMSGSFVFVNNTSMMNNTGVDGLVQTDQNAINFSDFGGDFDLVFVNNIMLDCMIEPIDKGDGTMVDQLGWGWSIREKDARSTGEYIIKNNLIDGVGGAYDATWGAGFLYHFNNEDIATANNNKSVRGKSTDQKLKQVGINRKLTEPTEGIPYIEINDPEGYAIDNGVSSLIYKGEELIPQTDIRGVAKTGNSRDLGAFEYNGVVSSVNEFKVDSQVHVYLNHLTGILYFSEEVASVQMYTSFGMPCIPSAVNVTSVNIQNLEKGIYIVRIVDKNGKVYSEKILK</sequence>
<reference evidence="1 2" key="1">
    <citation type="submission" date="2018-08" db="EMBL/GenBank/DDBJ databases">
        <title>A genome reference for cultivated species of the human gut microbiota.</title>
        <authorList>
            <person name="Zou Y."/>
            <person name="Xue W."/>
            <person name="Luo G."/>
        </authorList>
    </citation>
    <scope>NUCLEOTIDE SEQUENCE [LARGE SCALE GENOMIC DNA]</scope>
    <source>
        <strain evidence="1 2">AM40-30BH</strain>
    </source>
</reference>
<name>A0A413VR11_9BACE</name>